<dbReference type="FunFam" id="3.30.1360.120:FF:000007">
    <property type="entry name" value="tRNA modification GTPase GTPBP3, mitochondrial"/>
    <property type="match status" value="1"/>
</dbReference>
<dbReference type="Pfam" id="PF10396">
    <property type="entry name" value="TrmE_N"/>
    <property type="match status" value="1"/>
</dbReference>
<dbReference type="InterPro" id="IPR027417">
    <property type="entry name" value="P-loop_NTPase"/>
</dbReference>
<dbReference type="Pfam" id="PF01926">
    <property type="entry name" value="MMR_HSR1"/>
    <property type="match status" value="1"/>
</dbReference>
<evidence type="ECO:0000256" key="3">
    <source>
        <dbReference type="ARBA" id="ARBA00022694"/>
    </source>
</evidence>
<evidence type="ECO:0000256" key="5">
    <source>
        <dbReference type="ARBA" id="ARBA00023134"/>
    </source>
</evidence>
<evidence type="ECO:0000256" key="2">
    <source>
        <dbReference type="ARBA" id="ARBA00011043"/>
    </source>
</evidence>
<dbReference type="InterPro" id="IPR005225">
    <property type="entry name" value="Small_GTP-bd"/>
</dbReference>
<dbReference type="InterPro" id="IPR027266">
    <property type="entry name" value="TrmE/GcvT-like"/>
</dbReference>
<dbReference type="STRING" id="105785.A0A2J7R508"/>
<dbReference type="InterPro" id="IPR025867">
    <property type="entry name" value="MnmE_helical"/>
</dbReference>
<dbReference type="CDD" id="cd14858">
    <property type="entry name" value="TrmE_N"/>
    <property type="match status" value="1"/>
</dbReference>
<evidence type="ECO:0000256" key="1">
    <source>
        <dbReference type="ARBA" id="ARBA00004173"/>
    </source>
</evidence>
<dbReference type="GO" id="GO:0002098">
    <property type="term" value="P:tRNA wobble uridine modification"/>
    <property type="evidence" value="ECO:0007669"/>
    <property type="project" value="TreeGrafter"/>
</dbReference>
<evidence type="ECO:0000313" key="8">
    <source>
        <dbReference type="Proteomes" id="UP000235965"/>
    </source>
</evidence>
<keyword evidence="5" id="KW-0342">GTP-binding</keyword>
<name>A0A2J7R508_9NEOP</name>
<dbReference type="InterPro" id="IPR027368">
    <property type="entry name" value="MnmE_dom2"/>
</dbReference>
<proteinExistence type="inferred from homology"/>
<feature type="domain" description="TrmE-type G" evidence="6">
    <location>
        <begin position="265"/>
        <end position="473"/>
    </location>
</feature>
<evidence type="ECO:0000259" key="6">
    <source>
        <dbReference type="PROSITE" id="PS51709"/>
    </source>
</evidence>
<comment type="similarity">
    <text evidence="2">Belongs to the TRAFAC class TrmE-Era-EngA-EngB-Septin-like GTPase superfamily. TrmE GTPase family.</text>
</comment>
<dbReference type="InterPro" id="IPR018948">
    <property type="entry name" value="GTP-bd_TrmE_N"/>
</dbReference>
<dbReference type="EMBL" id="NEVH01007395">
    <property type="protein sequence ID" value="PNF35923.1"/>
    <property type="molecule type" value="Genomic_DNA"/>
</dbReference>
<dbReference type="GO" id="GO:0003924">
    <property type="term" value="F:GTPase activity"/>
    <property type="evidence" value="ECO:0007669"/>
    <property type="project" value="InterPro"/>
</dbReference>
<dbReference type="AlphaFoldDB" id="A0A2J7R508"/>
<keyword evidence="3" id="KW-0819">tRNA processing</keyword>
<comment type="caution">
    <text evidence="7">The sequence shown here is derived from an EMBL/GenBank/DDBJ whole genome shotgun (WGS) entry which is preliminary data.</text>
</comment>
<evidence type="ECO:0000256" key="4">
    <source>
        <dbReference type="ARBA" id="ARBA00022741"/>
    </source>
</evidence>
<dbReference type="CDD" id="cd04164">
    <property type="entry name" value="trmE"/>
    <property type="match status" value="1"/>
</dbReference>
<dbReference type="HAMAP" id="MF_00379">
    <property type="entry name" value="GTPase_MnmE"/>
    <property type="match status" value="1"/>
</dbReference>
<dbReference type="NCBIfam" id="NF003661">
    <property type="entry name" value="PRK05291.1-3"/>
    <property type="match status" value="1"/>
</dbReference>
<dbReference type="GO" id="GO:0005739">
    <property type="term" value="C:mitochondrion"/>
    <property type="evidence" value="ECO:0007669"/>
    <property type="project" value="UniProtKB-SubCell"/>
</dbReference>
<reference evidence="7 8" key="1">
    <citation type="submission" date="2017-12" db="EMBL/GenBank/DDBJ databases">
        <title>Hemimetabolous genomes reveal molecular basis of termite eusociality.</title>
        <authorList>
            <person name="Harrison M.C."/>
            <person name="Jongepier E."/>
            <person name="Robertson H.M."/>
            <person name="Arning N."/>
            <person name="Bitard-Feildel T."/>
            <person name="Chao H."/>
            <person name="Childers C.P."/>
            <person name="Dinh H."/>
            <person name="Doddapaneni H."/>
            <person name="Dugan S."/>
            <person name="Gowin J."/>
            <person name="Greiner C."/>
            <person name="Han Y."/>
            <person name="Hu H."/>
            <person name="Hughes D.S.T."/>
            <person name="Huylmans A.-K."/>
            <person name="Kemena C."/>
            <person name="Kremer L.P.M."/>
            <person name="Lee S.L."/>
            <person name="Lopez-Ezquerra A."/>
            <person name="Mallet L."/>
            <person name="Monroy-Kuhn J.M."/>
            <person name="Moser A."/>
            <person name="Murali S.C."/>
            <person name="Muzny D.M."/>
            <person name="Otani S."/>
            <person name="Piulachs M.-D."/>
            <person name="Poelchau M."/>
            <person name="Qu J."/>
            <person name="Schaub F."/>
            <person name="Wada-Katsumata A."/>
            <person name="Worley K.C."/>
            <person name="Xie Q."/>
            <person name="Ylla G."/>
            <person name="Poulsen M."/>
            <person name="Gibbs R.A."/>
            <person name="Schal C."/>
            <person name="Richards S."/>
            <person name="Belles X."/>
            <person name="Korb J."/>
            <person name="Bornberg-Bauer E."/>
        </authorList>
    </citation>
    <scope>NUCLEOTIDE SEQUENCE [LARGE SCALE GENOMIC DNA]</scope>
    <source>
        <tissue evidence="7">Whole body</tissue>
    </source>
</reference>
<dbReference type="OrthoDB" id="188276at2759"/>
<organism evidence="7 8">
    <name type="scientific">Cryptotermes secundus</name>
    <dbReference type="NCBI Taxonomy" id="105785"/>
    <lineage>
        <taxon>Eukaryota</taxon>
        <taxon>Metazoa</taxon>
        <taxon>Ecdysozoa</taxon>
        <taxon>Arthropoda</taxon>
        <taxon>Hexapoda</taxon>
        <taxon>Insecta</taxon>
        <taxon>Pterygota</taxon>
        <taxon>Neoptera</taxon>
        <taxon>Polyneoptera</taxon>
        <taxon>Dictyoptera</taxon>
        <taxon>Blattodea</taxon>
        <taxon>Blattoidea</taxon>
        <taxon>Termitoidae</taxon>
        <taxon>Kalotermitidae</taxon>
        <taxon>Cryptotermitinae</taxon>
        <taxon>Cryptotermes</taxon>
    </lineage>
</organism>
<dbReference type="Gene3D" id="3.30.1360.120">
    <property type="entry name" value="Probable tRNA modification gtpase trme, domain 1"/>
    <property type="match status" value="1"/>
</dbReference>
<dbReference type="FunCoup" id="A0A2J7R508">
    <property type="interactions" value="1318"/>
</dbReference>
<dbReference type="PROSITE" id="PS51709">
    <property type="entry name" value="G_TRME"/>
    <property type="match status" value="1"/>
</dbReference>
<dbReference type="InParanoid" id="A0A2J7R508"/>
<dbReference type="PANTHER" id="PTHR42714">
    <property type="entry name" value="TRNA MODIFICATION GTPASE GTPBP3"/>
    <property type="match status" value="1"/>
</dbReference>
<dbReference type="InterPro" id="IPR004520">
    <property type="entry name" value="GTPase_MnmE"/>
</dbReference>
<keyword evidence="4" id="KW-0547">Nucleotide-binding</keyword>
<gene>
    <name evidence="7" type="ORF">B7P43_G03532</name>
</gene>
<dbReference type="GO" id="GO:0005525">
    <property type="term" value="F:GTP binding"/>
    <property type="evidence" value="ECO:0007669"/>
    <property type="project" value="UniProtKB-KW"/>
</dbReference>
<dbReference type="Proteomes" id="UP000235965">
    <property type="component" value="Unassembled WGS sequence"/>
</dbReference>
<dbReference type="InterPro" id="IPR006073">
    <property type="entry name" value="GTP-bd"/>
</dbReference>
<dbReference type="Pfam" id="PF12631">
    <property type="entry name" value="MnmE_helical"/>
    <property type="match status" value="1"/>
</dbReference>
<keyword evidence="8" id="KW-1185">Reference proteome</keyword>
<sequence length="553" mass="60970">MTFEKVIQMSYCKLLENKRKLINASRCFSGAAKSLFFNCLHQTIKYSKASTIYALSSGYGKCGVAVIRISGPNAKETIINIAKLTSLPQPRQALLRSLKDPVTNDTLDRGLVLWFPGPKSFTGEDSCELQVHGGPAVVSAVLMALGKLAGYRPAEPGEFTRRAFHGGKLDLTEVEGLADLIHAETEAQRKQALFQMEGNLSHLYNSWRETLINCMAHVEAFIDFSEDENIEENTMDIVQNKLMNLKNVIQSHLADGRCGERLRDGVRTVIVGEPNVGKSSLLNVLCQRPAAIVTPIAGTTRDIVELHANIGGYPVIIADTAGLRNDASDEVEKEGISRAHAYAQQADLVILVIDATKYEAQMTKNNFVSFNSYVNSYINKLKLDNIIRKNKNSESMSLRTGDKDSKSEGSTDNFVDEICGSEKCIIVLNKTDLLHDVTGMKNSLKHYNGIIALSCKTENGIPQLLDRMTSNLTMLCGKPSRENPCLTQSRHRQHLTDCVACLDKYFELSAIGGDTVLAAQEVRKALRHIGKITGHVSTEQILDVIFKDFCVGK</sequence>
<accession>A0A2J7R508</accession>
<comment type="subcellular location">
    <subcellularLocation>
        <location evidence="1">Mitochondrion</location>
    </subcellularLocation>
</comment>
<dbReference type="InterPro" id="IPR031168">
    <property type="entry name" value="G_TrmE"/>
</dbReference>
<dbReference type="SUPFAM" id="SSF116878">
    <property type="entry name" value="TrmE connector domain"/>
    <property type="match status" value="1"/>
</dbReference>
<dbReference type="SUPFAM" id="SSF52540">
    <property type="entry name" value="P-loop containing nucleoside triphosphate hydrolases"/>
    <property type="match status" value="1"/>
</dbReference>
<dbReference type="GO" id="GO:0030488">
    <property type="term" value="P:tRNA methylation"/>
    <property type="evidence" value="ECO:0007669"/>
    <property type="project" value="TreeGrafter"/>
</dbReference>
<dbReference type="Gene3D" id="1.20.120.430">
    <property type="entry name" value="tRNA modification GTPase MnmE domain 2"/>
    <property type="match status" value="2"/>
</dbReference>
<evidence type="ECO:0000313" key="7">
    <source>
        <dbReference type="EMBL" id="PNF35923.1"/>
    </source>
</evidence>
<dbReference type="NCBIfam" id="TIGR00231">
    <property type="entry name" value="small_GTP"/>
    <property type="match status" value="1"/>
</dbReference>
<dbReference type="PANTHER" id="PTHR42714:SF2">
    <property type="entry name" value="TRNA MODIFICATION GTPASE GTPBP3, MITOCHONDRIAL"/>
    <property type="match status" value="1"/>
</dbReference>
<protein>
    <submittedName>
        <fullName evidence="7">tRNA modification GTPase GTPBP3, mitochondrial</fullName>
    </submittedName>
</protein>